<feature type="compositionally biased region" description="Polar residues" evidence="2">
    <location>
        <begin position="301"/>
        <end position="320"/>
    </location>
</feature>
<proteinExistence type="predicted"/>
<dbReference type="Gene3D" id="2.40.40.10">
    <property type="entry name" value="RlpA-like domain"/>
    <property type="match status" value="1"/>
</dbReference>
<evidence type="ECO:0000256" key="2">
    <source>
        <dbReference type="SAM" id="MobiDB-lite"/>
    </source>
</evidence>
<dbReference type="InterPro" id="IPR051477">
    <property type="entry name" value="Expansin_CellWall"/>
</dbReference>
<name>A0A1Y1WNI6_9FUNG</name>
<protein>
    <recommendedName>
        <fullName evidence="6">RlpA-like protein double-psi beta-barrel domain-containing protein</fullName>
    </recommendedName>
</protein>
<dbReference type="PANTHER" id="PTHR31836:SF22">
    <property type="entry name" value="RLPA-LIKE PROTEIN DOUBLE-PSI BETA-BARREL DOMAIN-CONTAINING PROTEIN"/>
    <property type="match status" value="1"/>
</dbReference>
<feature type="compositionally biased region" description="Polar residues" evidence="2">
    <location>
        <begin position="230"/>
        <end position="249"/>
    </location>
</feature>
<dbReference type="SUPFAM" id="SSF50685">
    <property type="entry name" value="Barwin-like endoglucanases"/>
    <property type="match status" value="1"/>
</dbReference>
<feature type="chain" id="PRO_5012847310" description="RlpA-like protein double-psi beta-barrel domain-containing protein" evidence="3">
    <location>
        <begin position="20"/>
        <end position="529"/>
    </location>
</feature>
<comment type="caution">
    <text evidence="4">The sequence shown here is derived from an EMBL/GenBank/DDBJ whole genome shotgun (WGS) entry which is preliminary data.</text>
</comment>
<reference evidence="4 5" key="1">
    <citation type="submission" date="2016-08" db="EMBL/GenBank/DDBJ databases">
        <title>A Parts List for Fungal Cellulosomes Revealed by Comparative Genomics.</title>
        <authorList>
            <consortium name="DOE Joint Genome Institute"/>
            <person name="Haitjema C.H."/>
            <person name="Gilmore S.P."/>
            <person name="Henske J.K."/>
            <person name="Solomon K.V."/>
            <person name="De Groot R."/>
            <person name="Kuo A."/>
            <person name="Mondo S.J."/>
            <person name="Salamov A.A."/>
            <person name="Labutti K."/>
            <person name="Zhao Z."/>
            <person name="Chiniquy J."/>
            <person name="Barry K."/>
            <person name="Brewer H.M."/>
            <person name="Purvine S.O."/>
            <person name="Wright A.T."/>
            <person name="Boxma B."/>
            <person name="Van Alen T."/>
            <person name="Hackstein J.H."/>
            <person name="Baker S.E."/>
            <person name="Grigoriev I.V."/>
            <person name="O'Malley M.A."/>
        </authorList>
    </citation>
    <scope>NUCLEOTIDE SEQUENCE [LARGE SCALE GENOMIC DNA]</scope>
    <source>
        <strain evidence="4 5">S4</strain>
    </source>
</reference>
<feature type="region of interest" description="Disordered" evidence="2">
    <location>
        <begin position="301"/>
        <end position="425"/>
    </location>
</feature>
<feature type="signal peptide" evidence="3">
    <location>
        <begin position="1"/>
        <end position="19"/>
    </location>
</feature>
<evidence type="ECO:0000256" key="3">
    <source>
        <dbReference type="SAM" id="SignalP"/>
    </source>
</evidence>
<feature type="compositionally biased region" description="Basic and acidic residues" evidence="2">
    <location>
        <begin position="416"/>
        <end position="425"/>
    </location>
</feature>
<dbReference type="InterPro" id="IPR036908">
    <property type="entry name" value="RlpA-like_sf"/>
</dbReference>
<sequence>MKLLNLFVLATSLISASFAAKQYQITYYGCPRECHSQKHPSCGLPTYPLEKDGTKYFCALSTKLEHYKEYCGKQVVVMLTDGTKNMIKVQVVDSCSSCPKYHVDLSQYSFPHLLELKKGEADCIWSIYDDDGTRLIGPIYNSVDKAVSKLGMSKDSFLKAFDSSAKKLVRSSEHVGKLGSSSSGSDDDDYDYSTSTTKTKSSTRKKSTTTRTSTKKKTTTRRISSLPPKHTTSLPPKHTINSFPPKHTTYSLPPKHTTSLPSKHTINSFPPKHTTYLPAKQTPSVIPSKNIADQTSYNEYPGFQPQNNGNGFPNVPSTNGEMDPPGLTAGFPNVPPTNGEMDPPGLTAGFPNVPPTNGEMDPAGLTAGFPNEPSTNVEMDPPGLTAGFPDVPPEQLNNPDASKTEKATPILSSPPKKNEKDNREKSGVDAKVGIACACVGGTLGAAGIGLLLMKKKSPGTYEGIKRKFPEAFSTVRRSLSRKNTRETREIRVPRETRENENFIRVPRETRENENFNPHQYPHYVIDSYV</sequence>
<keyword evidence="1 3" id="KW-0732">Signal</keyword>
<dbReference type="EMBL" id="MCFG01000377">
    <property type="protein sequence ID" value="ORX75119.1"/>
    <property type="molecule type" value="Genomic_DNA"/>
</dbReference>
<feature type="compositionally biased region" description="Basic residues" evidence="2">
    <location>
        <begin position="201"/>
        <end position="220"/>
    </location>
</feature>
<evidence type="ECO:0008006" key="6">
    <source>
        <dbReference type="Google" id="ProtNLM"/>
    </source>
</evidence>
<evidence type="ECO:0000313" key="4">
    <source>
        <dbReference type="EMBL" id="ORX75119.1"/>
    </source>
</evidence>
<keyword evidence="5" id="KW-1185">Reference proteome</keyword>
<reference evidence="4 5" key="2">
    <citation type="submission" date="2016-08" db="EMBL/GenBank/DDBJ databases">
        <title>Pervasive Adenine N6-methylation of Active Genes in Fungi.</title>
        <authorList>
            <consortium name="DOE Joint Genome Institute"/>
            <person name="Mondo S.J."/>
            <person name="Dannebaum R.O."/>
            <person name="Kuo R.C."/>
            <person name="Labutti K."/>
            <person name="Haridas S."/>
            <person name="Kuo A."/>
            <person name="Salamov A."/>
            <person name="Ahrendt S.R."/>
            <person name="Lipzen A."/>
            <person name="Sullivan W."/>
            <person name="Andreopoulos W.B."/>
            <person name="Clum A."/>
            <person name="Lindquist E."/>
            <person name="Daum C."/>
            <person name="Ramamoorthy G.K."/>
            <person name="Gryganskyi A."/>
            <person name="Culley D."/>
            <person name="Magnuson J.K."/>
            <person name="James T.Y."/>
            <person name="O'Malley M.A."/>
            <person name="Stajich J.E."/>
            <person name="Spatafora J.W."/>
            <person name="Visel A."/>
            <person name="Grigoriev I.V."/>
        </authorList>
    </citation>
    <scope>NUCLEOTIDE SEQUENCE [LARGE SCALE GENOMIC DNA]</scope>
    <source>
        <strain evidence="4 5">S4</strain>
    </source>
</reference>
<dbReference type="CDD" id="cd22191">
    <property type="entry name" value="DPBB_RlpA_EXP_N-like"/>
    <property type="match status" value="1"/>
</dbReference>
<dbReference type="AlphaFoldDB" id="A0A1Y1WNI6"/>
<dbReference type="PANTHER" id="PTHR31836">
    <property type="match status" value="1"/>
</dbReference>
<evidence type="ECO:0000313" key="5">
    <source>
        <dbReference type="Proteomes" id="UP000193944"/>
    </source>
</evidence>
<evidence type="ECO:0000256" key="1">
    <source>
        <dbReference type="ARBA" id="ARBA00022729"/>
    </source>
</evidence>
<dbReference type="Proteomes" id="UP000193944">
    <property type="component" value="Unassembled WGS sequence"/>
</dbReference>
<feature type="region of interest" description="Disordered" evidence="2">
    <location>
        <begin position="172"/>
        <end position="249"/>
    </location>
</feature>
<accession>A0A1Y1WNI6</accession>
<dbReference type="OrthoDB" id="623670at2759"/>
<gene>
    <name evidence="4" type="ORF">BCR32DRAFT_272110</name>
</gene>
<organism evidence="4 5">
    <name type="scientific">Anaeromyces robustus</name>
    <dbReference type="NCBI Taxonomy" id="1754192"/>
    <lineage>
        <taxon>Eukaryota</taxon>
        <taxon>Fungi</taxon>
        <taxon>Fungi incertae sedis</taxon>
        <taxon>Chytridiomycota</taxon>
        <taxon>Chytridiomycota incertae sedis</taxon>
        <taxon>Neocallimastigomycetes</taxon>
        <taxon>Neocallimastigales</taxon>
        <taxon>Neocallimastigaceae</taxon>
        <taxon>Anaeromyces</taxon>
    </lineage>
</organism>